<keyword evidence="3" id="KW-1185">Reference proteome</keyword>
<feature type="region of interest" description="Disordered" evidence="1">
    <location>
        <begin position="39"/>
        <end position="59"/>
    </location>
</feature>
<reference evidence="2 3" key="1">
    <citation type="submission" date="2019-02" db="EMBL/GenBank/DDBJ databases">
        <title>Paenibacillus sp. nov., isolated from surface-sterilized tissue of Thalictrum simplex L.</title>
        <authorList>
            <person name="Tuo L."/>
        </authorList>
    </citation>
    <scope>NUCLEOTIDE SEQUENCE [LARGE SCALE GENOMIC DNA]</scope>
    <source>
        <strain evidence="2 3">N2SHLJ1</strain>
    </source>
</reference>
<evidence type="ECO:0000313" key="3">
    <source>
        <dbReference type="Proteomes" id="UP000293142"/>
    </source>
</evidence>
<proteinExistence type="predicted"/>
<sequence>MPELSNKLKIPKPLGNEVVSREAFNNIFDQIDTAAASQADLDAHKSATDPHPQYATDGDLNSHKTAAVLDHPDGSVTTAKLANGAVTAEKVGSDVATKAQLDAHAGSGGAAHPSAIAGGAAGFMNGADKSKLDGATSNVTSNAIMQRDSNGRAQVASPAVTNDIANMGYVDGIRADSAKSLVIEVRTSDPVSPAVGRMWVRSDL</sequence>
<organism evidence="2 3">
    <name type="scientific">Paenibacillus thalictri</name>
    <dbReference type="NCBI Taxonomy" id="2527873"/>
    <lineage>
        <taxon>Bacteria</taxon>
        <taxon>Bacillati</taxon>
        <taxon>Bacillota</taxon>
        <taxon>Bacilli</taxon>
        <taxon>Bacillales</taxon>
        <taxon>Paenibacillaceae</taxon>
        <taxon>Paenibacillus</taxon>
    </lineage>
</organism>
<dbReference type="EMBL" id="SIRE01000026">
    <property type="protein sequence ID" value="TBL71367.1"/>
    <property type="molecule type" value="Genomic_DNA"/>
</dbReference>
<comment type="caution">
    <text evidence="2">The sequence shown here is derived from an EMBL/GenBank/DDBJ whole genome shotgun (WGS) entry which is preliminary data.</text>
</comment>
<accession>A0A4Q9DGE7</accession>
<dbReference type="OrthoDB" id="2661889at2"/>
<dbReference type="AlphaFoldDB" id="A0A4Q9DGE7"/>
<protein>
    <submittedName>
        <fullName evidence="2">Uncharacterized protein</fullName>
    </submittedName>
</protein>
<evidence type="ECO:0000256" key="1">
    <source>
        <dbReference type="SAM" id="MobiDB-lite"/>
    </source>
</evidence>
<dbReference type="RefSeq" id="WP_131017232.1">
    <property type="nucleotide sequence ID" value="NZ_SIRE01000026.1"/>
</dbReference>
<gene>
    <name evidence="2" type="ORF">EYB31_30205</name>
</gene>
<dbReference type="Proteomes" id="UP000293142">
    <property type="component" value="Unassembled WGS sequence"/>
</dbReference>
<name>A0A4Q9DGE7_9BACL</name>
<evidence type="ECO:0000313" key="2">
    <source>
        <dbReference type="EMBL" id="TBL71367.1"/>
    </source>
</evidence>